<dbReference type="GO" id="GO:0005669">
    <property type="term" value="C:transcription factor TFIID complex"/>
    <property type="evidence" value="ECO:0007669"/>
    <property type="project" value="InterPro"/>
</dbReference>
<feature type="compositionally biased region" description="Polar residues" evidence="7">
    <location>
        <begin position="157"/>
        <end position="168"/>
    </location>
</feature>
<dbReference type="OrthoDB" id="2193813at2759"/>
<dbReference type="InterPro" id="IPR009072">
    <property type="entry name" value="Histone-fold"/>
</dbReference>
<sequence>MFPANKPLPPPPLPEKSFWKSKSNTNEASAPATASRLQSPSATVMHSLPSTSYSPTVADYVYRRVLRQAVAAICKQAGFETIEADVLELLTHMINSYINELAVTTRQMTEHAGRTISTPSDTIMALVDLGTAVSSLPAFLKEATSKGSLVIAPPRVQQASHPQQQLRVGSSRPRPPHIPDWLPPFPDPHTYVRTDISGEPEPSYEKAREGLALLYRNTVTSLKDFVLRTHPSISLFDFHKQRILKKIAAAAAERTRQQQAQMMASVEEDEKKTMTNGAVTIVHDAEQLKTMDSEFPVDISEKFFFEEDSEEEIGLLQAEVPTFGEIIEPKAINESYLDPLLFDLQSEPVSGIKTKLQEDTGSDGNPFLRSPKMPLIHDDDLMHE</sequence>
<evidence type="ECO:0000313" key="9">
    <source>
        <dbReference type="EMBL" id="VDM19452.1"/>
    </source>
</evidence>
<reference evidence="9 11" key="4">
    <citation type="submission" date="2018-11" db="EMBL/GenBank/DDBJ databases">
        <authorList>
            <consortium name="Pathogen Informatics"/>
        </authorList>
    </citation>
    <scope>NUCLEOTIDE SEQUENCE [LARGE SCALE GENOMIC DNA]</scope>
</reference>
<feature type="region of interest" description="Disordered" evidence="7">
    <location>
        <begin position="355"/>
        <end position="384"/>
    </location>
</feature>
<evidence type="ECO:0000313" key="10">
    <source>
        <dbReference type="Proteomes" id="UP000093561"/>
    </source>
</evidence>
<dbReference type="PANTHER" id="PTHR46469:SF1">
    <property type="entry name" value="TRANSCRIPTION INITIATION FACTOR TFIID SUBUNIT 8"/>
    <property type="match status" value="1"/>
</dbReference>
<dbReference type="GO" id="GO:0046982">
    <property type="term" value="F:protein heterodimerization activity"/>
    <property type="evidence" value="ECO:0007669"/>
    <property type="project" value="InterPro"/>
</dbReference>
<gene>
    <name evidence="9" type="ORF">WBA_LOCUS10568</name>
</gene>
<dbReference type="SMART" id="SM00576">
    <property type="entry name" value="BTP"/>
    <property type="match status" value="1"/>
</dbReference>
<dbReference type="STRING" id="6293.A0A183XCX4"/>
<keyword evidence="5" id="KW-0804">Transcription</keyword>
<evidence type="ECO:0000256" key="3">
    <source>
        <dbReference type="ARBA" id="ARBA00017307"/>
    </source>
</evidence>
<keyword evidence="11" id="KW-1185">Reference proteome</keyword>
<evidence type="ECO:0000256" key="7">
    <source>
        <dbReference type="SAM" id="MobiDB-lite"/>
    </source>
</evidence>
<evidence type="ECO:0000256" key="2">
    <source>
        <dbReference type="ARBA" id="ARBA00008767"/>
    </source>
</evidence>
<dbReference type="WBParaSite" id="maker-PairedContig_77-snap-gene-1.20-mRNA-1">
    <property type="protein sequence ID" value="maker-PairedContig_77-snap-gene-1.20-mRNA-1"/>
    <property type="gene ID" value="maker-PairedContig_77-snap-gene-1.20"/>
</dbReference>
<dbReference type="PANTHER" id="PTHR46469">
    <property type="entry name" value="TRANSCRIPTION INITIATION FACTOR TFIID SUBUNIT 8"/>
    <property type="match status" value="1"/>
</dbReference>
<dbReference type="CDD" id="cd08049">
    <property type="entry name" value="TAF8"/>
    <property type="match status" value="1"/>
</dbReference>
<dbReference type="EMBL" id="UYWW01012188">
    <property type="protein sequence ID" value="VDM19452.1"/>
    <property type="molecule type" value="Genomic_DNA"/>
</dbReference>
<dbReference type="WBParaSite" id="mrna-Wban_04291">
    <property type="protein sequence ID" value="mrna-Wban_04291"/>
    <property type="gene ID" value="Wban_04291"/>
</dbReference>
<evidence type="ECO:0000256" key="4">
    <source>
        <dbReference type="ARBA" id="ARBA00023015"/>
    </source>
</evidence>
<evidence type="ECO:0000256" key="5">
    <source>
        <dbReference type="ARBA" id="ARBA00023163"/>
    </source>
</evidence>
<evidence type="ECO:0000259" key="8">
    <source>
        <dbReference type="SMART" id="SM00576"/>
    </source>
</evidence>
<feature type="region of interest" description="Disordered" evidence="7">
    <location>
        <begin position="1"/>
        <end position="41"/>
    </location>
</feature>
<dbReference type="SUPFAM" id="SSF47113">
    <property type="entry name" value="Histone-fold"/>
    <property type="match status" value="1"/>
</dbReference>
<dbReference type="Proteomes" id="UP000270924">
    <property type="component" value="Unassembled WGS sequence"/>
</dbReference>
<dbReference type="InterPro" id="IPR006565">
    <property type="entry name" value="BTP"/>
</dbReference>
<feature type="compositionally biased region" description="Basic and acidic residues" evidence="7">
    <location>
        <begin position="375"/>
        <end position="384"/>
    </location>
</feature>
<evidence type="ECO:0000313" key="13">
    <source>
        <dbReference type="WBParaSite" id="mrna-Wban_04291"/>
    </source>
</evidence>
<name>A0A183XCX4_WUCBA</name>
<protein>
    <recommendedName>
        <fullName evidence="3">Transcription initiation factor TFIID subunit 8</fullName>
    </recommendedName>
</protein>
<accession>A0A183XCX4</accession>
<evidence type="ECO:0000313" key="11">
    <source>
        <dbReference type="Proteomes" id="UP000270924"/>
    </source>
</evidence>
<feature type="compositionally biased region" description="Pro residues" evidence="7">
    <location>
        <begin position="1"/>
        <end position="14"/>
    </location>
</feature>
<feature type="compositionally biased region" description="Pro residues" evidence="7">
    <location>
        <begin position="176"/>
        <end position="185"/>
    </location>
</feature>
<feature type="domain" description="Bromodomain associated" evidence="8">
    <location>
        <begin position="59"/>
        <end position="135"/>
    </location>
</feature>
<evidence type="ECO:0000313" key="12">
    <source>
        <dbReference type="WBParaSite" id="maker-PairedContig_77-snap-gene-1.20-mRNA-1"/>
    </source>
</evidence>
<evidence type="ECO:0000256" key="6">
    <source>
        <dbReference type="ARBA" id="ARBA00023242"/>
    </source>
</evidence>
<reference evidence="12" key="3">
    <citation type="submission" date="2016-11" db="UniProtKB">
        <authorList>
            <consortium name="WormBaseParasite"/>
        </authorList>
    </citation>
    <scope>IDENTIFICATION</scope>
    <source>
        <strain evidence="12 13">pt0022</strain>
    </source>
</reference>
<dbReference type="CDD" id="cd22918">
    <property type="entry name" value="HFD_TAF8"/>
    <property type="match status" value="1"/>
</dbReference>
<dbReference type="AlphaFoldDB" id="A0A183XCX4"/>
<dbReference type="GO" id="GO:0006367">
    <property type="term" value="P:transcription initiation at RNA polymerase II promoter"/>
    <property type="evidence" value="ECO:0007669"/>
    <property type="project" value="TreeGrafter"/>
</dbReference>
<reference evidence="10" key="2">
    <citation type="journal article" date="2016" name="Mol. Ecol.">
        <title>Population genomics of the filarial nematode parasite Wuchereria bancrofti from mosquitoes.</title>
        <authorList>
            <person name="Small S.T."/>
            <person name="Reimer L.J."/>
            <person name="Tisch D.J."/>
            <person name="King C.L."/>
            <person name="Christensen B.M."/>
            <person name="Siba P.M."/>
            <person name="Kazura J.W."/>
            <person name="Serre D."/>
            <person name="Zimmerman P.A."/>
        </authorList>
    </citation>
    <scope>NUCLEOTIDE SEQUENCE</scope>
    <source>
        <strain evidence="10">pt0022</strain>
    </source>
</reference>
<dbReference type="InterPro" id="IPR019473">
    <property type="entry name" value="TFIID_su8_C"/>
</dbReference>
<dbReference type="Pfam" id="PF07524">
    <property type="entry name" value="Bromo_TP"/>
    <property type="match status" value="1"/>
</dbReference>
<dbReference type="InterPro" id="IPR037818">
    <property type="entry name" value="TAF8"/>
</dbReference>
<proteinExistence type="inferred from homology"/>
<keyword evidence="6" id="KW-0539">Nucleus</keyword>
<organism evidence="12">
    <name type="scientific">Wuchereria bancrofti</name>
    <dbReference type="NCBI Taxonomy" id="6293"/>
    <lineage>
        <taxon>Eukaryota</taxon>
        <taxon>Metazoa</taxon>
        <taxon>Ecdysozoa</taxon>
        <taxon>Nematoda</taxon>
        <taxon>Chromadorea</taxon>
        <taxon>Rhabditida</taxon>
        <taxon>Spirurina</taxon>
        <taxon>Spiruromorpha</taxon>
        <taxon>Filarioidea</taxon>
        <taxon>Onchocercidae</taxon>
        <taxon>Wuchereria</taxon>
    </lineage>
</organism>
<feature type="region of interest" description="Disordered" evidence="7">
    <location>
        <begin position="155"/>
        <end position="185"/>
    </location>
</feature>
<reference evidence="10" key="1">
    <citation type="submission" date="2015-03" db="EMBL/GenBank/DDBJ databases">
        <title>Wuchereria bancrofti Genome Sequencing Papua New Guinea Strain.</title>
        <authorList>
            <person name="Small S.T."/>
            <person name="Serre D."/>
            <person name="Zimmerman P.A."/>
        </authorList>
    </citation>
    <scope>NUCLEOTIDE SEQUENCE [LARGE SCALE GENOMIC DNA]</scope>
    <source>
        <strain evidence="10">pt0022</strain>
    </source>
</reference>
<comment type="similarity">
    <text evidence="2">Belongs to the TAF8 family.</text>
</comment>
<keyword evidence="4" id="KW-0805">Transcription regulation</keyword>
<dbReference type="OMA" id="AVTTRQM"/>
<comment type="subcellular location">
    <subcellularLocation>
        <location evidence="1">Nucleus</location>
    </subcellularLocation>
</comment>
<dbReference type="Pfam" id="PF10406">
    <property type="entry name" value="TAF8_C"/>
    <property type="match status" value="1"/>
</dbReference>
<dbReference type="Proteomes" id="UP000093561">
    <property type="component" value="Unassembled WGS sequence"/>
</dbReference>
<evidence type="ECO:0000256" key="1">
    <source>
        <dbReference type="ARBA" id="ARBA00004123"/>
    </source>
</evidence>
<dbReference type="Gene3D" id="1.10.20.10">
    <property type="entry name" value="Histone, subunit A"/>
    <property type="match status" value="1"/>
</dbReference>